<dbReference type="InterPro" id="IPR036188">
    <property type="entry name" value="FAD/NAD-bd_sf"/>
</dbReference>
<feature type="binding site" evidence="9">
    <location>
        <position position="315"/>
    </location>
    <ligand>
        <name>FAD</name>
        <dbReference type="ChEBI" id="CHEBI:57692"/>
    </ligand>
</feature>
<keyword evidence="9" id="KW-0520">NAD</keyword>
<name>A0A0G3H326_9CORY</name>
<evidence type="ECO:0000256" key="11">
    <source>
        <dbReference type="RuleBase" id="RU003691"/>
    </source>
</evidence>
<dbReference type="OrthoDB" id="9800167at2"/>
<dbReference type="InterPro" id="IPR016156">
    <property type="entry name" value="FAD/NAD-linked_Rdtase_dimer_sf"/>
</dbReference>
<gene>
    <name evidence="14" type="primary">mtr</name>
    <name evidence="14" type="ORF">CMUST_09435</name>
</gene>
<dbReference type="PANTHER" id="PTHR43014">
    <property type="entry name" value="MERCURIC REDUCTASE"/>
    <property type="match status" value="1"/>
</dbReference>
<dbReference type="PANTHER" id="PTHR43014:SF5">
    <property type="entry name" value="GLUTATHIONE REDUCTASE (NADPH)"/>
    <property type="match status" value="1"/>
</dbReference>
<feature type="domain" description="Pyridine nucleotide-disulphide oxidoreductase dimerisation" evidence="12">
    <location>
        <begin position="351"/>
        <end position="460"/>
    </location>
</feature>
<dbReference type="AlphaFoldDB" id="A0A0G3H326"/>
<dbReference type="STRING" id="571915.CMUST_09435"/>
<dbReference type="EMBL" id="CP011542">
    <property type="protein sequence ID" value="AKK06203.1"/>
    <property type="molecule type" value="Genomic_DNA"/>
</dbReference>
<keyword evidence="6" id="KW-1015">Disulfide bond</keyword>
<evidence type="ECO:0000256" key="2">
    <source>
        <dbReference type="ARBA" id="ARBA00022630"/>
    </source>
</evidence>
<feature type="disulfide bond" description="Redox-active" evidence="10">
    <location>
        <begin position="48"/>
        <end position="53"/>
    </location>
</feature>
<dbReference type="PIRSF" id="PIRSF000350">
    <property type="entry name" value="Mercury_reductase_MerA"/>
    <property type="match status" value="1"/>
</dbReference>
<feature type="binding site" evidence="9">
    <location>
        <position position="57"/>
    </location>
    <ligand>
        <name>FAD</name>
        <dbReference type="ChEBI" id="CHEBI:57692"/>
    </ligand>
</feature>
<dbReference type="NCBIfam" id="NF005884">
    <property type="entry name" value="PRK07846.1"/>
    <property type="match status" value="1"/>
</dbReference>
<feature type="active site" description="Proton acceptor" evidence="8">
    <location>
        <position position="450"/>
    </location>
</feature>
<dbReference type="InterPro" id="IPR023753">
    <property type="entry name" value="FAD/NAD-binding_dom"/>
</dbReference>
<feature type="domain" description="FAD/NAD(P)-binding" evidence="13">
    <location>
        <begin position="13"/>
        <end position="328"/>
    </location>
</feature>
<dbReference type="PROSITE" id="PS00076">
    <property type="entry name" value="PYRIDINE_REDOX_1"/>
    <property type="match status" value="1"/>
</dbReference>
<dbReference type="InterPro" id="IPR004099">
    <property type="entry name" value="Pyr_nucl-diS_OxRdtase_dimer"/>
</dbReference>
<evidence type="ECO:0000256" key="1">
    <source>
        <dbReference type="ARBA" id="ARBA00007532"/>
    </source>
</evidence>
<evidence type="ECO:0000256" key="8">
    <source>
        <dbReference type="PIRSR" id="PIRSR000350-2"/>
    </source>
</evidence>
<dbReference type="NCBIfam" id="TIGR03452">
    <property type="entry name" value="mycothione_red"/>
    <property type="match status" value="1"/>
</dbReference>
<evidence type="ECO:0000259" key="13">
    <source>
        <dbReference type="Pfam" id="PF07992"/>
    </source>
</evidence>
<proteinExistence type="inferred from homology"/>
<keyword evidence="4" id="KW-0521">NADP</keyword>
<dbReference type="PRINTS" id="PR00368">
    <property type="entry name" value="FADPNR"/>
</dbReference>
<dbReference type="SUPFAM" id="SSF51905">
    <property type="entry name" value="FAD/NAD(P)-binding domain"/>
    <property type="match status" value="1"/>
</dbReference>
<dbReference type="InterPro" id="IPR012999">
    <property type="entry name" value="Pyr_OxRdtase_I_AS"/>
</dbReference>
<feature type="binding site" evidence="9">
    <location>
        <position position="275"/>
    </location>
    <ligand>
        <name>NAD(+)</name>
        <dbReference type="ChEBI" id="CHEBI:57540"/>
    </ligand>
</feature>
<dbReference type="Proteomes" id="UP000035199">
    <property type="component" value="Chromosome"/>
</dbReference>
<evidence type="ECO:0000256" key="4">
    <source>
        <dbReference type="ARBA" id="ARBA00022857"/>
    </source>
</evidence>
<dbReference type="SUPFAM" id="SSF55424">
    <property type="entry name" value="FAD/NAD-linked reductases, dimerisation (C-terminal) domain"/>
    <property type="match status" value="1"/>
</dbReference>
<evidence type="ECO:0000313" key="15">
    <source>
        <dbReference type="Proteomes" id="UP000035199"/>
    </source>
</evidence>
<comment type="cofactor">
    <cofactor evidence="9">
        <name>FAD</name>
        <dbReference type="ChEBI" id="CHEBI:57692"/>
    </cofactor>
    <text evidence="9">Binds 1 FAD per subunit.</text>
</comment>
<keyword evidence="3 9" id="KW-0274">FAD</keyword>
<protein>
    <submittedName>
        <fullName evidence="14">Mycothione reductase</fullName>
        <ecNumber evidence="14">1.8.1.15</ecNumber>
    </submittedName>
</protein>
<accession>A0A0G3H326</accession>
<comment type="similarity">
    <text evidence="1 11">Belongs to the class-I pyridine nucleotide-disulfide oxidoreductase family.</text>
</comment>
<keyword evidence="9" id="KW-0547">Nucleotide-binding</keyword>
<keyword evidence="5 11" id="KW-0560">Oxidoreductase</keyword>
<evidence type="ECO:0000313" key="14">
    <source>
        <dbReference type="EMBL" id="AKK06203.1"/>
    </source>
</evidence>
<dbReference type="InterPro" id="IPR001100">
    <property type="entry name" value="Pyr_nuc-diS_OxRdtase"/>
</dbReference>
<evidence type="ECO:0000256" key="6">
    <source>
        <dbReference type="ARBA" id="ARBA00023157"/>
    </source>
</evidence>
<dbReference type="PRINTS" id="PR00411">
    <property type="entry name" value="PNDRDTASEI"/>
</dbReference>
<organism evidence="14 15">
    <name type="scientific">Corynebacterium mustelae</name>
    <dbReference type="NCBI Taxonomy" id="571915"/>
    <lineage>
        <taxon>Bacteria</taxon>
        <taxon>Bacillati</taxon>
        <taxon>Actinomycetota</taxon>
        <taxon>Actinomycetes</taxon>
        <taxon>Mycobacteriales</taxon>
        <taxon>Corynebacteriaceae</taxon>
        <taxon>Corynebacterium</taxon>
    </lineage>
</organism>
<evidence type="ECO:0000256" key="10">
    <source>
        <dbReference type="PIRSR" id="PIRSR000350-4"/>
    </source>
</evidence>
<keyword evidence="2 11" id="KW-0285">Flavoprotein</keyword>
<dbReference type="GO" id="GO:0050627">
    <property type="term" value="F:mycothione reductase [NAD(P)H] activity"/>
    <property type="evidence" value="ECO:0007669"/>
    <property type="project" value="UniProtKB-EC"/>
</dbReference>
<sequence>MNIMVEPTAEKHYDLIVIGAGSGNSIPGREFHEKSIAIIEKGSFGGTCLNVGCIPTKMYVYAAEVAQTVREADKYGIEASFNGVQWPSIVDRVFKNRIDPIAESGEAYRRGPKTPNIDVYDQPARFVGPKLISTGQGDDATVISGDTIVIAAGARPQIPNLVIESGVKYHTNETIMRLAELPKSMIVMGGGFIALEFAHIFKSFGVDVTLVNRSPRLLRRLDTDISDRITELTEKAITTKLGVEFESLSEDASGITATLSDGSTIRGDILLVATGRTPNGDQLNLSATGVEMDGSSIKVDEFGRTTAPGIWALGDVSSPFQLKHVANAETRAVRHNILHPNNMIPMPHKNVPAGVFTQPQIATVGLTEQQAVDAGYNITVKIQNYGDVAYGWAMEDTDHFAKLIADKDTGLLLGAHIIGPEAPTLIQQLITVMAFDLDVRKVARDQYWIHPALPELIENALLGLEF</sequence>
<dbReference type="Gene3D" id="3.50.50.60">
    <property type="entry name" value="FAD/NAD(P)-binding domain"/>
    <property type="match status" value="2"/>
</dbReference>
<evidence type="ECO:0000256" key="9">
    <source>
        <dbReference type="PIRSR" id="PIRSR000350-3"/>
    </source>
</evidence>
<dbReference type="InterPro" id="IPR017817">
    <property type="entry name" value="Mycothione_reductase"/>
</dbReference>
<dbReference type="Gene3D" id="3.30.390.30">
    <property type="match status" value="1"/>
</dbReference>
<evidence type="ECO:0000256" key="3">
    <source>
        <dbReference type="ARBA" id="ARBA00022827"/>
    </source>
</evidence>
<dbReference type="Pfam" id="PF02852">
    <property type="entry name" value="Pyr_redox_dim"/>
    <property type="match status" value="1"/>
</dbReference>
<dbReference type="EC" id="1.8.1.15" evidence="14"/>
<dbReference type="GO" id="GO:0000166">
    <property type="term" value="F:nucleotide binding"/>
    <property type="evidence" value="ECO:0007669"/>
    <property type="project" value="UniProtKB-KW"/>
</dbReference>
<reference evidence="15" key="2">
    <citation type="submission" date="2015-05" db="EMBL/GenBank/DDBJ databases">
        <title>Complete genome sequence of Corynebacterium mustelae DSM 45274, isolated from various tissues of a male ferret with lethal sepsis.</title>
        <authorList>
            <person name="Ruckert C."/>
            <person name="Albersmeier A."/>
            <person name="Winkler A."/>
            <person name="Tauch A."/>
        </authorList>
    </citation>
    <scope>NUCLEOTIDE SEQUENCE [LARGE SCALE GENOMIC DNA]</scope>
    <source>
        <strain evidence="15">DSM 45274</strain>
    </source>
</reference>
<dbReference type="Pfam" id="PF07992">
    <property type="entry name" value="Pyr_redox_2"/>
    <property type="match status" value="1"/>
</dbReference>
<feature type="binding site" evidence="9">
    <location>
        <begin position="189"/>
        <end position="196"/>
    </location>
    <ligand>
        <name>NAD(+)</name>
        <dbReference type="ChEBI" id="CHEBI:57540"/>
    </ligand>
</feature>
<evidence type="ECO:0000259" key="12">
    <source>
        <dbReference type="Pfam" id="PF02852"/>
    </source>
</evidence>
<dbReference type="KEGG" id="cmv:CMUST_09435"/>
<reference evidence="14 15" key="1">
    <citation type="journal article" date="2015" name="Genome Announc.">
        <title>Complete Genome Sequence of the Type Strain Corynebacterium mustelae DSM 45274, Isolated from Various Tissues of a Male Ferret with Lethal Sepsis.</title>
        <authorList>
            <person name="Ruckert C."/>
            <person name="Eimer J."/>
            <person name="Winkler A."/>
            <person name="Tauch A."/>
        </authorList>
    </citation>
    <scope>NUCLEOTIDE SEQUENCE [LARGE SCALE GENOMIC DNA]</scope>
    <source>
        <strain evidence="14 15">DSM 45274</strain>
    </source>
</reference>
<evidence type="ECO:0000256" key="7">
    <source>
        <dbReference type="ARBA" id="ARBA00023284"/>
    </source>
</evidence>
<keyword evidence="7 11" id="KW-0676">Redox-active center</keyword>
<keyword evidence="15" id="KW-1185">Reference proteome</keyword>
<dbReference type="RefSeq" id="WP_144414163.1">
    <property type="nucleotide sequence ID" value="NZ_CP011542.1"/>
</dbReference>
<evidence type="ECO:0000256" key="5">
    <source>
        <dbReference type="ARBA" id="ARBA00023002"/>
    </source>
</evidence>
<dbReference type="PATRIC" id="fig|571915.4.peg.1997"/>